<feature type="compositionally biased region" description="Low complexity" evidence="1">
    <location>
        <begin position="16"/>
        <end position="25"/>
    </location>
</feature>
<sequence length="215" mass="23755">MDDSMEDFYAGRARRPQQSSSSRPPIGLGIDPAPPSSALPDPAHAYHTHSHSPYAQPRQEDRNPSRGQDASFASVPEDHTMGSAEDDDEDGEDDDDEDDEEEEGEDGEGDGMSETSSAMYDPATDPEGFAKRLDELAGTLEISEEEARALRQGPAIGKGKKTPILPLSDFKNYINHYLTTTEWKYAPPPHAESLLRRQGAPEVYQPGEDIERWRV</sequence>
<feature type="region of interest" description="Disordered" evidence="1">
    <location>
        <begin position="1"/>
        <end position="130"/>
    </location>
</feature>
<proteinExistence type="predicted"/>
<reference evidence="2" key="1">
    <citation type="journal article" date="2022" name="G3 (Bethesda)">
        <title>High quality genome of the basidiomycete yeast Dioszegia hungarica PDD-24b-2 isolated from cloud water.</title>
        <authorList>
            <person name="Jarrige D."/>
            <person name="Haridas S."/>
            <person name="Bleykasten-Grosshans C."/>
            <person name="Joly M."/>
            <person name="Nadalig T."/>
            <person name="Sancelme M."/>
            <person name="Vuilleumier S."/>
            <person name="Grigoriev I.V."/>
            <person name="Amato P."/>
            <person name="Bringel F."/>
        </authorList>
    </citation>
    <scope>NUCLEOTIDE SEQUENCE</scope>
    <source>
        <strain evidence="2">PDD-24b-2</strain>
    </source>
</reference>
<feature type="compositionally biased region" description="Acidic residues" evidence="1">
    <location>
        <begin position="84"/>
        <end position="111"/>
    </location>
</feature>
<dbReference type="GeneID" id="77732052"/>
<protein>
    <submittedName>
        <fullName evidence="2">Uncharacterized protein</fullName>
    </submittedName>
</protein>
<evidence type="ECO:0000256" key="1">
    <source>
        <dbReference type="SAM" id="MobiDB-lite"/>
    </source>
</evidence>
<evidence type="ECO:0000313" key="2">
    <source>
        <dbReference type="EMBL" id="KAI9635545.1"/>
    </source>
</evidence>
<accession>A0AA38H761</accession>
<evidence type="ECO:0000313" key="3">
    <source>
        <dbReference type="Proteomes" id="UP001164286"/>
    </source>
</evidence>
<dbReference type="AlphaFoldDB" id="A0AA38H761"/>
<dbReference type="RefSeq" id="XP_052945322.1">
    <property type="nucleotide sequence ID" value="XM_053092847.1"/>
</dbReference>
<name>A0AA38H761_9TREE</name>
<gene>
    <name evidence="2" type="ORF">MKK02DRAFT_44235</name>
</gene>
<dbReference type="EMBL" id="JAKWFO010000005">
    <property type="protein sequence ID" value="KAI9635545.1"/>
    <property type="molecule type" value="Genomic_DNA"/>
</dbReference>
<comment type="caution">
    <text evidence="2">The sequence shown here is derived from an EMBL/GenBank/DDBJ whole genome shotgun (WGS) entry which is preliminary data.</text>
</comment>
<dbReference type="Proteomes" id="UP001164286">
    <property type="component" value="Unassembled WGS sequence"/>
</dbReference>
<organism evidence="2 3">
    <name type="scientific">Dioszegia hungarica</name>
    <dbReference type="NCBI Taxonomy" id="4972"/>
    <lineage>
        <taxon>Eukaryota</taxon>
        <taxon>Fungi</taxon>
        <taxon>Dikarya</taxon>
        <taxon>Basidiomycota</taxon>
        <taxon>Agaricomycotina</taxon>
        <taxon>Tremellomycetes</taxon>
        <taxon>Tremellales</taxon>
        <taxon>Bulleribasidiaceae</taxon>
        <taxon>Dioszegia</taxon>
    </lineage>
</organism>
<keyword evidence="3" id="KW-1185">Reference proteome</keyword>